<dbReference type="AlphaFoldDB" id="A0A5C4T4A3"/>
<dbReference type="EMBL" id="VDCQ01000036">
    <property type="protein sequence ID" value="TNJ63922.1"/>
    <property type="molecule type" value="Genomic_DNA"/>
</dbReference>
<dbReference type="PROSITE" id="PS51257">
    <property type="entry name" value="PROKAR_LIPOPROTEIN"/>
    <property type="match status" value="1"/>
</dbReference>
<sequence length="435" mass="47757">MKKIWMASLAAVTVLTAAGCGNESAEPSGDGKKPAPAKAEPVTLQIASQGASATIDTIFQTLVQEHVTKKYPHITLNFMPETGATSLDNLMATGTIPDIVISFNGNLASYNDKGLVFDMTSLFKTHNVDLSRFEPNYIDDVKNASSKGELYGLPFNVNYHALYYNKDIFDKFGVEYPKDGMTWEELIALARRVTRAEGAVQYRGLDPGNSVIWMSQPLGIAAIDPATDKATMSTDKWKRVFELGKSIYEIPGNGLISTSAKDQFMKTKTLAMLLDLNILTQLTSADASGMNWDIAQYPIYTEKPNTYGNASVYVMIASKTGKYLNEATQVMDLISSEEVQMALSKKGRLSPLKSEQVKKALGSDNPQLKDKKLPSVFKSNPVPYPKASMYRSKAEGLVGTKFRQYVNGEVDVNTALKQVDEEINKMVETEKGATK</sequence>
<evidence type="ECO:0000313" key="8">
    <source>
        <dbReference type="EMBL" id="TNJ63922.1"/>
    </source>
</evidence>
<proteinExistence type="inferred from homology"/>
<evidence type="ECO:0000256" key="3">
    <source>
        <dbReference type="ARBA" id="ARBA00022448"/>
    </source>
</evidence>
<dbReference type="Proteomes" id="UP000307943">
    <property type="component" value="Unassembled WGS sequence"/>
</dbReference>
<organism evidence="8 9">
    <name type="scientific">Paenibacillus hemerocallicola</name>
    <dbReference type="NCBI Taxonomy" id="1172614"/>
    <lineage>
        <taxon>Bacteria</taxon>
        <taxon>Bacillati</taxon>
        <taxon>Bacillota</taxon>
        <taxon>Bacilli</taxon>
        <taxon>Bacillales</taxon>
        <taxon>Paenibacillaceae</taxon>
        <taxon>Paenibacillus</taxon>
    </lineage>
</organism>
<feature type="signal peptide" evidence="7">
    <location>
        <begin position="1"/>
        <end position="17"/>
    </location>
</feature>
<comment type="subcellular location">
    <subcellularLocation>
        <location evidence="1">Cell envelope</location>
    </subcellularLocation>
</comment>
<evidence type="ECO:0000256" key="2">
    <source>
        <dbReference type="ARBA" id="ARBA00008520"/>
    </source>
</evidence>
<dbReference type="OrthoDB" id="9782846at2"/>
<name>A0A5C4T4A3_9BACL</name>
<reference evidence="8 9" key="1">
    <citation type="submission" date="2019-05" db="EMBL/GenBank/DDBJ databases">
        <title>We sequenced the genome of Paenibacillus hemerocallicola KCTC 33185 for further insight into its adaptation and study the phylogeny of Paenibacillus.</title>
        <authorList>
            <person name="Narsing Rao M.P."/>
        </authorList>
    </citation>
    <scope>NUCLEOTIDE SEQUENCE [LARGE SCALE GENOMIC DNA]</scope>
    <source>
        <strain evidence="8 9">KCTC 33185</strain>
    </source>
</reference>
<dbReference type="Pfam" id="PF01547">
    <property type="entry name" value="SBP_bac_1"/>
    <property type="match status" value="1"/>
</dbReference>
<gene>
    <name evidence="8" type="ORF">FE784_23145</name>
</gene>
<keyword evidence="5" id="KW-0574">Periplasm</keyword>
<evidence type="ECO:0000256" key="1">
    <source>
        <dbReference type="ARBA" id="ARBA00004196"/>
    </source>
</evidence>
<feature type="chain" id="PRO_5039422732" evidence="7">
    <location>
        <begin position="18"/>
        <end position="435"/>
    </location>
</feature>
<dbReference type="GO" id="GO:0030313">
    <property type="term" value="C:cell envelope"/>
    <property type="evidence" value="ECO:0007669"/>
    <property type="project" value="UniProtKB-SubCell"/>
</dbReference>
<dbReference type="InterPro" id="IPR006059">
    <property type="entry name" value="SBP"/>
</dbReference>
<dbReference type="GO" id="GO:0055085">
    <property type="term" value="P:transmembrane transport"/>
    <property type="evidence" value="ECO:0007669"/>
    <property type="project" value="InterPro"/>
</dbReference>
<accession>A0A5C4T4A3</accession>
<evidence type="ECO:0000256" key="6">
    <source>
        <dbReference type="SAM" id="MobiDB-lite"/>
    </source>
</evidence>
<evidence type="ECO:0000256" key="7">
    <source>
        <dbReference type="SAM" id="SignalP"/>
    </source>
</evidence>
<dbReference type="Gene3D" id="3.40.190.10">
    <property type="entry name" value="Periplasmic binding protein-like II"/>
    <property type="match status" value="1"/>
</dbReference>
<keyword evidence="9" id="KW-1185">Reference proteome</keyword>
<protein>
    <submittedName>
        <fullName evidence="8">Extracellular solute-binding protein</fullName>
    </submittedName>
</protein>
<dbReference type="PROSITE" id="PS01037">
    <property type="entry name" value="SBP_BACTERIAL_1"/>
    <property type="match status" value="1"/>
</dbReference>
<dbReference type="PANTHER" id="PTHR43649">
    <property type="entry name" value="ARABINOSE-BINDING PROTEIN-RELATED"/>
    <property type="match status" value="1"/>
</dbReference>
<keyword evidence="3" id="KW-0813">Transport</keyword>
<dbReference type="InterPro" id="IPR050490">
    <property type="entry name" value="Bact_solute-bd_prot1"/>
</dbReference>
<evidence type="ECO:0000256" key="5">
    <source>
        <dbReference type="ARBA" id="ARBA00022764"/>
    </source>
</evidence>
<evidence type="ECO:0000256" key="4">
    <source>
        <dbReference type="ARBA" id="ARBA00022729"/>
    </source>
</evidence>
<dbReference type="SUPFAM" id="SSF53850">
    <property type="entry name" value="Periplasmic binding protein-like II"/>
    <property type="match status" value="1"/>
</dbReference>
<dbReference type="InterPro" id="IPR006061">
    <property type="entry name" value="SBP_1_CS"/>
</dbReference>
<evidence type="ECO:0000313" key="9">
    <source>
        <dbReference type="Proteomes" id="UP000307943"/>
    </source>
</evidence>
<comment type="similarity">
    <text evidence="2">Belongs to the bacterial solute-binding protein 1 family.</text>
</comment>
<keyword evidence="4 7" id="KW-0732">Signal</keyword>
<feature type="region of interest" description="Disordered" evidence="6">
    <location>
        <begin position="22"/>
        <end position="41"/>
    </location>
</feature>
<comment type="caution">
    <text evidence="8">The sequence shown here is derived from an EMBL/GenBank/DDBJ whole genome shotgun (WGS) entry which is preliminary data.</text>
</comment>
<dbReference type="PANTHER" id="PTHR43649:SF31">
    <property type="entry name" value="SN-GLYCEROL-3-PHOSPHATE-BINDING PERIPLASMIC PROTEIN UGPB"/>
    <property type="match status" value="1"/>
</dbReference>
<dbReference type="RefSeq" id="WP_139604624.1">
    <property type="nucleotide sequence ID" value="NZ_VDCQ01000036.1"/>
</dbReference>